<sequence length="95" mass="11124">MTSQISIFQIRDWEPFTMPLDPYFAELVKDFYASYRGQEVPITPGEINSIYWVDLVHPSQDFKRKLDAKDDQFKWVAEIIIVGQPHWALAKGVIH</sequence>
<organism evidence="1 2">
    <name type="scientific">Datura stramonium</name>
    <name type="common">Jimsonweed</name>
    <name type="synonym">Common thornapple</name>
    <dbReference type="NCBI Taxonomy" id="4076"/>
    <lineage>
        <taxon>Eukaryota</taxon>
        <taxon>Viridiplantae</taxon>
        <taxon>Streptophyta</taxon>
        <taxon>Embryophyta</taxon>
        <taxon>Tracheophyta</taxon>
        <taxon>Spermatophyta</taxon>
        <taxon>Magnoliopsida</taxon>
        <taxon>eudicotyledons</taxon>
        <taxon>Gunneridae</taxon>
        <taxon>Pentapetalae</taxon>
        <taxon>asterids</taxon>
        <taxon>lamiids</taxon>
        <taxon>Solanales</taxon>
        <taxon>Solanaceae</taxon>
        <taxon>Solanoideae</taxon>
        <taxon>Datureae</taxon>
        <taxon>Datura</taxon>
    </lineage>
</organism>
<keyword evidence="2" id="KW-1185">Reference proteome</keyword>
<gene>
    <name evidence="1" type="ORF">HAX54_010565</name>
</gene>
<dbReference type="EMBL" id="JACEIK010001586">
    <property type="protein sequence ID" value="MCD7470589.1"/>
    <property type="molecule type" value="Genomic_DNA"/>
</dbReference>
<name>A0ABS8TJ69_DATST</name>
<dbReference type="Proteomes" id="UP000823775">
    <property type="component" value="Unassembled WGS sequence"/>
</dbReference>
<protein>
    <submittedName>
        <fullName evidence="1">Uncharacterized protein</fullName>
    </submittedName>
</protein>
<proteinExistence type="predicted"/>
<evidence type="ECO:0000313" key="2">
    <source>
        <dbReference type="Proteomes" id="UP000823775"/>
    </source>
</evidence>
<reference evidence="1 2" key="1">
    <citation type="journal article" date="2021" name="BMC Genomics">
        <title>Datura genome reveals duplications of psychoactive alkaloid biosynthetic genes and high mutation rate following tissue culture.</title>
        <authorList>
            <person name="Rajewski A."/>
            <person name="Carter-House D."/>
            <person name="Stajich J."/>
            <person name="Litt A."/>
        </authorList>
    </citation>
    <scope>NUCLEOTIDE SEQUENCE [LARGE SCALE GENOMIC DNA]</scope>
    <source>
        <strain evidence="1">AR-01</strain>
    </source>
</reference>
<comment type="caution">
    <text evidence="1">The sequence shown here is derived from an EMBL/GenBank/DDBJ whole genome shotgun (WGS) entry which is preliminary data.</text>
</comment>
<accession>A0ABS8TJ69</accession>
<evidence type="ECO:0000313" key="1">
    <source>
        <dbReference type="EMBL" id="MCD7470589.1"/>
    </source>
</evidence>